<evidence type="ECO:0000313" key="1">
    <source>
        <dbReference type="Ensembl" id="ENSNMLP00000016687.1"/>
    </source>
</evidence>
<sequence length="126" mass="14370">MCDGVPPLLDISIALRLQPNDGPVFFKVDGTRFGQGRTIKLLTGSKYRVEVVMKPGCVEATRDAAGVGGNFFREQSRDRASVFQKAGTFETVWQAKFYNYYKRDIDYECKPNETRTLMWVNKEAFN</sequence>
<dbReference type="PANTHER" id="PTHR31952:SF2">
    <property type="entry name" value="CB1 CANNABINOID RECEPTOR-INTERACTING PROTEIN 1"/>
    <property type="match status" value="1"/>
</dbReference>
<dbReference type="Pfam" id="PF15043">
    <property type="entry name" value="CNRIP1"/>
    <property type="match status" value="2"/>
</dbReference>
<organism evidence="1 2">
    <name type="scientific">Neogobius melanostomus</name>
    <name type="common">round goby</name>
    <dbReference type="NCBI Taxonomy" id="47308"/>
    <lineage>
        <taxon>Eukaryota</taxon>
        <taxon>Metazoa</taxon>
        <taxon>Chordata</taxon>
        <taxon>Craniata</taxon>
        <taxon>Vertebrata</taxon>
        <taxon>Euteleostomi</taxon>
        <taxon>Actinopterygii</taxon>
        <taxon>Neopterygii</taxon>
        <taxon>Teleostei</taxon>
        <taxon>Neoteleostei</taxon>
        <taxon>Acanthomorphata</taxon>
        <taxon>Gobiaria</taxon>
        <taxon>Gobiiformes</taxon>
        <taxon>Gobioidei</taxon>
        <taxon>Gobiidae</taxon>
        <taxon>Benthophilinae</taxon>
        <taxon>Neogobiini</taxon>
        <taxon>Neogobius</taxon>
    </lineage>
</organism>
<accession>A0A8C6T7H6</accession>
<protein>
    <submittedName>
        <fullName evidence="1">Cannabinoid receptor interacting protein 1a</fullName>
    </submittedName>
</protein>
<reference evidence="1" key="1">
    <citation type="submission" date="2025-08" db="UniProtKB">
        <authorList>
            <consortium name="Ensembl"/>
        </authorList>
    </citation>
    <scope>IDENTIFICATION</scope>
</reference>
<reference evidence="1" key="2">
    <citation type="submission" date="2025-09" db="UniProtKB">
        <authorList>
            <consortium name="Ensembl"/>
        </authorList>
    </citation>
    <scope>IDENTIFICATION</scope>
</reference>
<dbReference type="AlphaFoldDB" id="A0A8C6T7H6"/>
<dbReference type="Ensembl" id="ENSNMLT00000018790.1">
    <property type="protein sequence ID" value="ENSNMLP00000016687.1"/>
    <property type="gene ID" value="ENSNMLG00000011076.1"/>
</dbReference>
<dbReference type="GO" id="GO:0031718">
    <property type="term" value="F:type 1 cannabinoid receptor binding"/>
    <property type="evidence" value="ECO:0007669"/>
    <property type="project" value="TreeGrafter"/>
</dbReference>
<keyword evidence="2" id="KW-1185">Reference proteome</keyword>
<dbReference type="InterPro" id="IPR029204">
    <property type="entry name" value="CNRIP1"/>
</dbReference>
<evidence type="ECO:0000313" key="2">
    <source>
        <dbReference type="Proteomes" id="UP000694523"/>
    </source>
</evidence>
<dbReference type="Proteomes" id="UP000694523">
    <property type="component" value="Unplaced"/>
</dbReference>
<dbReference type="GO" id="GO:0005886">
    <property type="term" value="C:plasma membrane"/>
    <property type="evidence" value="ECO:0007669"/>
    <property type="project" value="TreeGrafter"/>
</dbReference>
<dbReference type="PANTHER" id="PTHR31952">
    <property type="entry name" value="CB1 CANNABINOID RECEPTOR-INTERACTING PROTEIN 1"/>
    <property type="match status" value="1"/>
</dbReference>
<proteinExistence type="predicted"/>
<name>A0A8C6T7H6_9GOBI</name>